<dbReference type="Pfam" id="PF00443">
    <property type="entry name" value="UCH"/>
    <property type="match status" value="1"/>
</dbReference>
<dbReference type="InterPro" id="IPR038765">
    <property type="entry name" value="Papain-like_cys_pep_sf"/>
</dbReference>
<dbReference type="GO" id="GO:0016787">
    <property type="term" value="F:hydrolase activity"/>
    <property type="evidence" value="ECO:0007669"/>
    <property type="project" value="UniProtKB-KW"/>
</dbReference>
<evidence type="ECO:0000259" key="2">
    <source>
        <dbReference type="Pfam" id="PF00443"/>
    </source>
</evidence>
<dbReference type="SUPFAM" id="SSF54001">
    <property type="entry name" value="Cysteine proteinases"/>
    <property type="match status" value="1"/>
</dbReference>
<feature type="region of interest" description="Disordered" evidence="1">
    <location>
        <begin position="103"/>
        <end position="131"/>
    </location>
</feature>
<feature type="domain" description="Peptidase C19 ubiquitin carboxyl-terminal hydrolase" evidence="2">
    <location>
        <begin position="22"/>
        <end position="98"/>
    </location>
</feature>
<reference evidence="3 4" key="1">
    <citation type="submission" date="2023-05" db="EMBL/GenBank/DDBJ databases">
        <title>B98-5 Cell Line De Novo Hybrid Assembly: An Optical Mapping Approach.</title>
        <authorList>
            <person name="Kananen K."/>
            <person name="Auerbach J.A."/>
            <person name="Kautto E."/>
            <person name="Blachly J.S."/>
        </authorList>
    </citation>
    <scope>NUCLEOTIDE SEQUENCE [LARGE SCALE GENOMIC DNA]</scope>
    <source>
        <strain evidence="3">B95-8</strain>
        <tissue evidence="3">Cell line</tissue>
    </source>
</reference>
<proteinExistence type="predicted"/>
<comment type="caution">
    <text evidence="3">The sequence shown here is derived from an EMBL/GenBank/DDBJ whole genome shotgun (WGS) entry which is preliminary data.</text>
</comment>
<evidence type="ECO:0000256" key="1">
    <source>
        <dbReference type="SAM" id="MobiDB-lite"/>
    </source>
</evidence>
<dbReference type="PROSITE" id="PS00972">
    <property type="entry name" value="USP_1"/>
    <property type="match status" value="1"/>
</dbReference>
<dbReference type="Gene3D" id="3.90.70.10">
    <property type="entry name" value="Cysteine proteinases"/>
    <property type="match status" value="1"/>
</dbReference>
<gene>
    <name evidence="3" type="primary">USP18_3</name>
    <name evidence="3" type="ORF">P7K49_003112</name>
</gene>
<keyword evidence="3" id="KW-0378">Hydrolase</keyword>
<name>A0ABQ9WJ89_SAGOE</name>
<dbReference type="InterPro" id="IPR001394">
    <property type="entry name" value="Peptidase_C19_UCH"/>
</dbReference>
<keyword evidence="4" id="KW-1185">Reference proteome</keyword>
<dbReference type="Proteomes" id="UP001266305">
    <property type="component" value="Unassembled WGS sequence"/>
</dbReference>
<dbReference type="EMBL" id="JASSZA010000001">
    <property type="protein sequence ID" value="KAK2121726.1"/>
    <property type="molecule type" value="Genomic_DNA"/>
</dbReference>
<dbReference type="InterPro" id="IPR018200">
    <property type="entry name" value="USP_CS"/>
</dbReference>
<evidence type="ECO:0000313" key="4">
    <source>
        <dbReference type="Proteomes" id="UP001266305"/>
    </source>
</evidence>
<evidence type="ECO:0000313" key="3">
    <source>
        <dbReference type="EMBL" id="KAK2121726.1"/>
    </source>
</evidence>
<sequence length="131" mass="14866">MKRKGEQPGARPGAWEYPHGLVGLHNIGQTCCLNSLIQVFVMNGDFARILKRITLPRGADEQRRSVPFQLLLLLEKMQDSRQKAVRPLELAYCLQKYNVPCKTPSCWSEGGGKLRDREKRGTDAREATRSK</sequence>
<accession>A0ABQ9WJ89</accession>
<feature type="compositionally biased region" description="Basic and acidic residues" evidence="1">
    <location>
        <begin position="112"/>
        <end position="131"/>
    </location>
</feature>
<organism evidence="3 4">
    <name type="scientific">Saguinus oedipus</name>
    <name type="common">Cotton-top tamarin</name>
    <name type="synonym">Oedipomidas oedipus</name>
    <dbReference type="NCBI Taxonomy" id="9490"/>
    <lineage>
        <taxon>Eukaryota</taxon>
        <taxon>Metazoa</taxon>
        <taxon>Chordata</taxon>
        <taxon>Craniata</taxon>
        <taxon>Vertebrata</taxon>
        <taxon>Euteleostomi</taxon>
        <taxon>Mammalia</taxon>
        <taxon>Eutheria</taxon>
        <taxon>Euarchontoglires</taxon>
        <taxon>Primates</taxon>
        <taxon>Haplorrhini</taxon>
        <taxon>Platyrrhini</taxon>
        <taxon>Cebidae</taxon>
        <taxon>Callitrichinae</taxon>
        <taxon>Saguinus</taxon>
    </lineage>
</organism>
<protein>
    <submittedName>
        <fullName evidence="3">Ubl carboxyl-terminal hydrolase 18</fullName>
    </submittedName>
</protein>